<dbReference type="InterPro" id="IPR013108">
    <property type="entry name" value="Amidohydro_3"/>
</dbReference>
<dbReference type="EMBL" id="JBHMEI010000001">
    <property type="protein sequence ID" value="MFB9199661.1"/>
    <property type="molecule type" value="Genomic_DNA"/>
</dbReference>
<dbReference type="Gene3D" id="3.20.20.140">
    <property type="entry name" value="Metal-dependent hydrolases"/>
    <property type="match status" value="1"/>
</dbReference>
<name>A0ABV5I551_9ACTN</name>
<dbReference type="SUPFAM" id="SSF51556">
    <property type="entry name" value="Metallo-dependent hydrolases"/>
    <property type="match status" value="1"/>
</dbReference>
<proteinExistence type="predicted"/>
<keyword evidence="3" id="KW-1185">Reference proteome</keyword>
<dbReference type="RefSeq" id="WP_189645371.1">
    <property type="nucleotide sequence ID" value="NZ_BMRC01000001.1"/>
</dbReference>
<reference evidence="2 3" key="1">
    <citation type="submission" date="2024-09" db="EMBL/GenBank/DDBJ databases">
        <authorList>
            <person name="Sun Q."/>
            <person name="Mori K."/>
        </authorList>
    </citation>
    <scope>NUCLEOTIDE SEQUENCE [LARGE SCALE GENOMIC DNA]</scope>
    <source>
        <strain evidence="2 3">CCM 3426</strain>
    </source>
</reference>
<gene>
    <name evidence="2" type="ORF">ACFFV7_00540</name>
</gene>
<dbReference type="Pfam" id="PF07969">
    <property type="entry name" value="Amidohydro_3"/>
    <property type="match status" value="1"/>
</dbReference>
<dbReference type="EC" id="3.5.-.-" evidence="2"/>
<feature type="domain" description="Amidohydrolase 3" evidence="1">
    <location>
        <begin position="46"/>
        <end position="517"/>
    </location>
</feature>
<comment type="caution">
    <text evidence="2">The sequence shown here is derived from an EMBL/GenBank/DDBJ whole genome shotgun (WGS) entry which is preliminary data.</text>
</comment>
<dbReference type="InterPro" id="IPR011059">
    <property type="entry name" value="Metal-dep_hydrolase_composite"/>
</dbReference>
<evidence type="ECO:0000313" key="3">
    <source>
        <dbReference type="Proteomes" id="UP001589647"/>
    </source>
</evidence>
<sequence>MTDADLLLVDGRVLTMDPARPYATGVAVRGGEIVHVGDTSGWSAGEVVDLRGRVVLPGINDSHLHACAYGLTRPPFCLDVALGSIAEVRERVAAAVRAAGPGEWVRGIGWNPGYLAEGRMPSKTDLDDVAPHHPVLLQDFSGHTTWANSAALRLAGLPDGDGLLHHGDQDLVQRLVPPPQGGLARVLREVVAELNRAGITSFTEPGLGPGGGAAFAGGMGPGVLSAYAELARAGELTARVSVLGLPSPMSGASVADTEAYLARLPDDLDGVDERLVRLLGVKVFADGIPPSETAWMREAYPSGGHGSLCTHGGTDAERVAELDEILRLVHVAGLQAGVHVVGSRGIDAVVDALAALSREYPRADPRHYVIHGQFASKQALATLGELGYGINLQPVLQHVESGTTREMFGAAAAEREWPARSAIDAGVLTACSSDAPVTAPDWRAGVAALVARDGEGVSLREALSAYTIAGARQDFAEGWKGTLTTGKVADLCVSAATADEDVTAAPVDLTVFGGGIVWSRS</sequence>
<protein>
    <submittedName>
        <fullName evidence="2">Amidohydrolase</fullName>
        <ecNumber evidence="2">3.5.-.-</ecNumber>
    </submittedName>
</protein>
<dbReference type="Gene3D" id="2.30.40.10">
    <property type="entry name" value="Urease, subunit C, domain 1"/>
    <property type="match status" value="1"/>
</dbReference>
<dbReference type="Proteomes" id="UP001589647">
    <property type="component" value="Unassembled WGS sequence"/>
</dbReference>
<evidence type="ECO:0000313" key="2">
    <source>
        <dbReference type="EMBL" id="MFB9199661.1"/>
    </source>
</evidence>
<dbReference type="InterPro" id="IPR032466">
    <property type="entry name" value="Metal_Hydrolase"/>
</dbReference>
<keyword evidence="2" id="KW-0378">Hydrolase</keyword>
<dbReference type="PANTHER" id="PTHR22642:SF2">
    <property type="entry name" value="PROTEIN LONG AFTER FAR-RED 3"/>
    <property type="match status" value="1"/>
</dbReference>
<dbReference type="PANTHER" id="PTHR22642">
    <property type="entry name" value="IMIDAZOLONEPROPIONASE"/>
    <property type="match status" value="1"/>
</dbReference>
<organism evidence="2 3">
    <name type="scientific">Nonomuraea spiralis</name>
    <dbReference type="NCBI Taxonomy" id="46182"/>
    <lineage>
        <taxon>Bacteria</taxon>
        <taxon>Bacillati</taxon>
        <taxon>Actinomycetota</taxon>
        <taxon>Actinomycetes</taxon>
        <taxon>Streptosporangiales</taxon>
        <taxon>Streptosporangiaceae</taxon>
        <taxon>Nonomuraea</taxon>
    </lineage>
</organism>
<accession>A0ABV5I551</accession>
<dbReference type="SUPFAM" id="SSF51338">
    <property type="entry name" value="Composite domain of metallo-dependent hydrolases"/>
    <property type="match status" value="1"/>
</dbReference>
<dbReference type="GO" id="GO:0016787">
    <property type="term" value="F:hydrolase activity"/>
    <property type="evidence" value="ECO:0007669"/>
    <property type="project" value="UniProtKB-KW"/>
</dbReference>
<evidence type="ECO:0000259" key="1">
    <source>
        <dbReference type="Pfam" id="PF07969"/>
    </source>
</evidence>
<dbReference type="Gene3D" id="3.10.310.70">
    <property type="match status" value="1"/>
</dbReference>